<reference evidence="2" key="1">
    <citation type="submission" date="2014-04" db="EMBL/GenBank/DDBJ databases">
        <title>Evolutionary Origins and Diversification of the Mycorrhizal Mutualists.</title>
        <authorList>
            <consortium name="DOE Joint Genome Institute"/>
            <consortium name="Mycorrhizal Genomics Consortium"/>
            <person name="Kohler A."/>
            <person name="Kuo A."/>
            <person name="Nagy L.G."/>
            <person name="Floudas D."/>
            <person name="Copeland A."/>
            <person name="Barry K.W."/>
            <person name="Cichocki N."/>
            <person name="Veneault-Fourrey C."/>
            <person name="LaButti K."/>
            <person name="Lindquist E.A."/>
            <person name="Lipzen A."/>
            <person name="Lundell T."/>
            <person name="Morin E."/>
            <person name="Murat C."/>
            <person name="Riley R."/>
            <person name="Ohm R."/>
            <person name="Sun H."/>
            <person name="Tunlid A."/>
            <person name="Henrissat B."/>
            <person name="Grigoriev I.V."/>
            <person name="Hibbett D.S."/>
            <person name="Martin F."/>
        </authorList>
    </citation>
    <scope>NUCLEOTIDE SEQUENCE [LARGE SCALE GENOMIC DNA]</scope>
    <source>
        <strain evidence="2">FD-334 SS-4</strain>
    </source>
</reference>
<gene>
    <name evidence="1" type="ORF">HYPSUDRAFT_110385</name>
</gene>
<feature type="non-terminal residue" evidence="1">
    <location>
        <position position="65"/>
    </location>
</feature>
<evidence type="ECO:0000313" key="1">
    <source>
        <dbReference type="EMBL" id="KJA20119.1"/>
    </source>
</evidence>
<keyword evidence="2" id="KW-1185">Reference proteome</keyword>
<organism evidence="1 2">
    <name type="scientific">Hypholoma sublateritium (strain FD-334 SS-4)</name>
    <dbReference type="NCBI Taxonomy" id="945553"/>
    <lineage>
        <taxon>Eukaryota</taxon>
        <taxon>Fungi</taxon>
        <taxon>Dikarya</taxon>
        <taxon>Basidiomycota</taxon>
        <taxon>Agaricomycotina</taxon>
        <taxon>Agaricomycetes</taxon>
        <taxon>Agaricomycetidae</taxon>
        <taxon>Agaricales</taxon>
        <taxon>Agaricineae</taxon>
        <taxon>Strophariaceae</taxon>
        <taxon>Hypholoma</taxon>
    </lineage>
</organism>
<accession>A0A0D2NMT8</accession>
<dbReference type="AlphaFoldDB" id="A0A0D2NMT8"/>
<evidence type="ECO:0000313" key="2">
    <source>
        <dbReference type="Proteomes" id="UP000054270"/>
    </source>
</evidence>
<dbReference type="Proteomes" id="UP000054270">
    <property type="component" value="Unassembled WGS sequence"/>
</dbReference>
<dbReference type="OrthoDB" id="2722301at2759"/>
<dbReference type="EMBL" id="KN817570">
    <property type="protein sequence ID" value="KJA20119.1"/>
    <property type="molecule type" value="Genomic_DNA"/>
</dbReference>
<sequence>APLLDGMTTRCIARRFTATQALRFVDDIRRALTAAQLGSPGRLYFAYDRWAHLPRAFQAAWAGHR</sequence>
<proteinExistence type="predicted"/>
<feature type="non-terminal residue" evidence="1">
    <location>
        <position position="1"/>
    </location>
</feature>
<name>A0A0D2NMT8_HYPSF</name>
<protein>
    <submittedName>
        <fullName evidence="1">Uncharacterized protein</fullName>
    </submittedName>
</protein>